<comment type="similarity">
    <text evidence="11">Belongs to the phosphatidylserine decarboxylase family. PSD-A subfamily.</text>
</comment>
<gene>
    <name evidence="11" type="primary">psd</name>
    <name evidence="13" type="ORF">ENJ89_08220</name>
</gene>
<comment type="caution">
    <text evidence="11">Lacks conserved residue(s) required for the propagation of feature annotation.</text>
</comment>
<dbReference type="PANTHER" id="PTHR35809">
    <property type="entry name" value="ARCHAETIDYLSERINE DECARBOXYLASE PROENZYME-RELATED"/>
    <property type="match status" value="1"/>
</dbReference>
<evidence type="ECO:0000256" key="9">
    <source>
        <dbReference type="ARBA" id="ARBA00023264"/>
    </source>
</evidence>
<keyword evidence="7 11" id="KW-0594">Phospholipid biosynthesis</keyword>
<feature type="active site" description="Schiff-base intermediate with substrate; via pyruvic acid" evidence="11">
    <location>
        <position position="183"/>
    </location>
</feature>
<comment type="cofactor">
    <cofactor evidence="11">
        <name>pyruvate</name>
        <dbReference type="ChEBI" id="CHEBI:15361"/>
    </cofactor>
    <text evidence="11">Binds 1 pyruvoyl group covalently per subunit.</text>
</comment>
<feature type="transmembrane region" description="Helical" evidence="12">
    <location>
        <begin position="31"/>
        <end position="50"/>
    </location>
</feature>
<dbReference type="HAMAP" id="MF_00664">
    <property type="entry name" value="PS_decarb_PSD_A"/>
    <property type="match status" value="1"/>
</dbReference>
<sequence>MITRDGYSIIFYTGLLLVVLLAAAFWWQITFLWVIASVVAVIFVFHFFFFRDPERNIPAGERLILSPADGFVIKVDEVQDDLYFKRKVKRVAVFMTVFDVHVNRVPVSGKVEWVRYSKGKFKAAFEDEAALKNEQNAIVIRNDHGPVLFIQIAGLIARRIVSHLKEGDRVQAGQRFGMIKYSSRVDVFFPENVEIKVALKQKVKAGETVLGEFKT</sequence>
<comment type="catalytic activity">
    <reaction evidence="11">
        <text>a 1,2-diacyl-sn-glycero-3-phospho-L-serine + H(+) = a 1,2-diacyl-sn-glycero-3-phosphoethanolamine + CO2</text>
        <dbReference type="Rhea" id="RHEA:20828"/>
        <dbReference type="ChEBI" id="CHEBI:15378"/>
        <dbReference type="ChEBI" id="CHEBI:16526"/>
        <dbReference type="ChEBI" id="CHEBI:57262"/>
        <dbReference type="ChEBI" id="CHEBI:64612"/>
        <dbReference type="EC" id="4.1.1.65"/>
    </reaction>
</comment>
<name>A0A7V5PR18_CALAY</name>
<evidence type="ECO:0000256" key="8">
    <source>
        <dbReference type="ARBA" id="ARBA00023239"/>
    </source>
</evidence>
<dbReference type="Pfam" id="PF02666">
    <property type="entry name" value="PS_Dcarbxylase"/>
    <property type="match status" value="1"/>
</dbReference>
<evidence type="ECO:0000256" key="7">
    <source>
        <dbReference type="ARBA" id="ARBA00023209"/>
    </source>
</evidence>
<dbReference type="EC" id="4.1.1.65" evidence="11"/>
<keyword evidence="4 11" id="KW-0443">Lipid metabolism</keyword>
<keyword evidence="3 11" id="KW-0210">Decarboxylase</keyword>
<keyword evidence="9 11" id="KW-1208">Phospholipid metabolism</keyword>
<evidence type="ECO:0000256" key="12">
    <source>
        <dbReference type="SAM" id="Phobius"/>
    </source>
</evidence>
<comment type="subunit">
    <text evidence="11">Heterodimer of a large membrane-associated beta subunit and a small pyruvoyl-containing alpha subunit.</text>
</comment>
<dbReference type="GO" id="GO:0005886">
    <property type="term" value="C:plasma membrane"/>
    <property type="evidence" value="ECO:0007669"/>
    <property type="project" value="UniProtKB-SubCell"/>
</dbReference>
<feature type="transmembrane region" description="Helical" evidence="12">
    <location>
        <begin position="7"/>
        <end position="25"/>
    </location>
</feature>
<dbReference type="PANTHER" id="PTHR35809:SF1">
    <property type="entry name" value="ARCHAETIDYLSERINE DECARBOXYLASE PROENZYME-RELATED"/>
    <property type="match status" value="1"/>
</dbReference>
<comment type="caution">
    <text evidence="13">The sequence shown here is derived from an EMBL/GenBank/DDBJ whole genome shotgun (WGS) entry which is preliminary data.</text>
</comment>
<keyword evidence="2 11" id="KW-0444">Lipid biosynthesis</keyword>
<keyword evidence="5 11" id="KW-0472">Membrane</keyword>
<evidence type="ECO:0000256" key="3">
    <source>
        <dbReference type="ARBA" id="ARBA00022793"/>
    </source>
</evidence>
<comment type="PTM">
    <text evidence="11">Is synthesized initially as an inactive proenzyme. Formation of the active enzyme involves a self-maturation process in which the active site pyruvoyl group is generated from an internal serine residue via an autocatalytic post-translational modification. Two non-identical subunits are generated from the proenzyme in this reaction, and the pyruvate is formed at the N-terminus of the alpha chain, which is derived from the carboxyl end of the proenzyme. The post-translation cleavage follows an unusual pathway, termed non-hydrolytic serinolysis, in which the side chain hydroxyl group of the serine supplies its oxygen atom to form the C-terminus of the beta chain, while the remainder of the serine residue undergoes an oxidative deamination to produce ammonia and the pyruvoyl prosthetic group on the alpha chain.</text>
</comment>
<evidence type="ECO:0000256" key="4">
    <source>
        <dbReference type="ARBA" id="ARBA00023098"/>
    </source>
</evidence>
<dbReference type="Proteomes" id="UP000886124">
    <property type="component" value="Unassembled WGS sequence"/>
</dbReference>
<reference evidence="13" key="1">
    <citation type="journal article" date="2020" name="mSystems">
        <title>Genome- and Community-Level Interaction Insights into Carbon Utilization and Element Cycling Functions of Hydrothermarchaeota in Hydrothermal Sediment.</title>
        <authorList>
            <person name="Zhou Z."/>
            <person name="Liu Y."/>
            <person name="Xu W."/>
            <person name="Pan J."/>
            <person name="Luo Z.H."/>
            <person name="Li M."/>
        </authorList>
    </citation>
    <scope>NUCLEOTIDE SEQUENCE [LARGE SCALE GENOMIC DNA]</scope>
    <source>
        <strain evidence="13">HyVt-527</strain>
    </source>
</reference>
<accession>A0A7V5PR18</accession>
<keyword evidence="12" id="KW-0812">Transmembrane</keyword>
<organism evidence="13">
    <name type="scientific">Caldithrix abyssi</name>
    <dbReference type="NCBI Taxonomy" id="187145"/>
    <lineage>
        <taxon>Bacteria</taxon>
        <taxon>Pseudomonadati</taxon>
        <taxon>Calditrichota</taxon>
        <taxon>Calditrichia</taxon>
        <taxon>Calditrichales</taxon>
        <taxon>Calditrichaceae</taxon>
        <taxon>Caldithrix</taxon>
    </lineage>
</organism>
<keyword evidence="12" id="KW-1133">Transmembrane helix</keyword>
<dbReference type="NCBIfam" id="NF003678">
    <property type="entry name" value="PRK05305.1-2"/>
    <property type="match status" value="1"/>
</dbReference>
<feature type="chain" id="PRO_5031664937" description="Phosphatidylserine decarboxylase beta chain" evidence="11">
    <location>
        <begin position="1"/>
        <end position="182"/>
    </location>
</feature>
<proteinExistence type="inferred from homology"/>
<evidence type="ECO:0000256" key="6">
    <source>
        <dbReference type="ARBA" id="ARBA00023145"/>
    </source>
</evidence>
<evidence type="ECO:0000256" key="10">
    <source>
        <dbReference type="ARBA" id="ARBA00023317"/>
    </source>
</evidence>
<keyword evidence="10 11" id="KW-0670">Pyruvate</keyword>
<comment type="subcellular location">
    <subcellularLocation>
        <location evidence="11">Cell membrane</location>
        <topology evidence="11">Peripheral membrane protein</topology>
    </subcellularLocation>
</comment>
<evidence type="ECO:0000256" key="11">
    <source>
        <dbReference type="HAMAP-Rule" id="MF_00664"/>
    </source>
</evidence>
<keyword evidence="6 11" id="KW-0865">Zymogen</keyword>
<dbReference type="AlphaFoldDB" id="A0A7V5PR18"/>
<evidence type="ECO:0000313" key="13">
    <source>
        <dbReference type="EMBL" id="HHJ53165.1"/>
    </source>
</evidence>
<dbReference type="InterPro" id="IPR003817">
    <property type="entry name" value="PS_Dcarbxylase"/>
</dbReference>
<feature type="modified residue" description="Pyruvic acid (Ser); by autocatalysis" evidence="11">
    <location>
        <position position="183"/>
    </location>
</feature>
<dbReference type="NCBIfam" id="NF003685">
    <property type="entry name" value="PRK05305.2-5"/>
    <property type="match status" value="1"/>
</dbReference>
<dbReference type="EMBL" id="DROD01000528">
    <property type="protein sequence ID" value="HHJ53165.1"/>
    <property type="molecule type" value="Genomic_DNA"/>
</dbReference>
<comment type="pathway">
    <text evidence="11">Phospholipid metabolism; phosphatidylethanolamine biosynthesis; phosphatidylethanolamine from CDP-diacylglycerol: step 2/2.</text>
</comment>
<feature type="chain" id="PRO_5031664936" description="Phosphatidylserine decarboxylase alpha chain" evidence="11">
    <location>
        <begin position="183"/>
        <end position="215"/>
    </location>
</feature>
<keyword evidence="1 11" id="KW-1003">Cell membrane</keyword>
<evidence type="ECO:0000256" key="2">
    <source>
        <dbReference type="ARBA" id="ARBA00022516"/>
    </source>
</evidence>
<dbReference type="InterPro" id="IPR033175">
    <property type="entry name" value="PSD-A"/>
</dbReference>
<keyword evidence="8 11" id="KW-0456">Lyase</keyword>
<protein>
    <recommendedName>
        <fullName evidence="11">Phosphatidylserine decarboxylase proenzyme</fullName>
        <ecNumber evidence="11">4.1.1.65</ecNumber>
    </recommendedName>
    <component>
        <recommendedName>
            <fullName evidence="11">Phosphatidylserine decarboxylase alpha chain</fullName>
        </recommendedName>
    </component>
    <component>
        <recommendedName>
            <fullName evidence="11">Phosphatidylserine decarboxylase beta chain</fullName>
        </recommendedName>
    </component>
</protein>
<comment type="function">
    <text evidence="11">Catalyzes the formation of phosphatidylethanolamine (PtdEtn) from phosphatidylserine (PtdSer).</text>
</comment>
<dbReference type="GO" id="GO:0004609">
    <property type="term" value="F:phosphatidylserine decarboxylase activity"/>
    <property type="evidence" value="ECO:0007669"/>
    <property type="project" value="UniProtKB-UniRule"/>
</dbReference>
<dbReference type="UniPathway" id="UPA00558">
    <property type="reaction ID" value="UER00616"/>
</dbReference>
<evidence type="ECO:0000256" key="1">
    <source>
        <dbReference type="ARBA" id="ARBA00022475"/>
    </source>
</evidence>
<evidence type="ECO:0000256" key="5">
    <source>
        <dbReference type="ARBA" id="ARBA00023136"/>
    </source>
</evidence>
<dbReference type="GO" id="GO:0006646">
    <property type="term" value="P:phosphatidylethanolamine biosynthetic process"/>
    <property type="evidence" value="ECO:0007669"/>
    <property type="project" value="UniProtKB-UniRule"/>
</dbReference>